<comment type="caution">
    <text evidence="1">The sequence shown here is derived from an EMBL/GenBank/DDBJ whole genome shotgun (WGS) entry which is preliminary data.</text>
</comment>
<sequence>MPSTTVVGLAHDATHLSLVADDAALTVPLDPAGDAELTSWLRERRPRTLHVLDADPEALRRGVPRSAGALVDHVDLTPLVERLDARLPDRSDERARVAYDLARLVRTFPTDAGERDAGRLPVQRFDGIGPALIGSELCRLTGVGAVELHEATRQRRVLGVQVSAVRWVYPRAQFRDPERPAGIAPADLVPDLAATLQRLAGLGLTPLEQARWLRRR</sequence>
<evidence type="ECO:0000313" key="1">
    <source>
        <dbReference type="EMBL" id="MDT9593008.1"/>
    </source>
</evidence>
<evidence type="ECO:0000313" key="2">
    <source>
        <dbReference type="Proteomes" id="UP001268542"/>
    </source>
</evidence>
<dbReference type="Proteomes" id="UP001268542">
    <property type="component" value="Unassembled WGS sequence"/>
</dbReference>
<accession>A0ABU3PUU2</accession>
<dbReference type="EMBL" id="JAVYII010000003">
    <property type="protein sequence ID" value="MDT9593008.1"/>
    <property type="molecule type" value="Genomic_DNA"/>
</dbReference>
<name>A0ABU3PUU2_9ACTN</name>
<reference evidence="1 2" key="1">
    <citation type="submission" date="2023-08" db="EMBL/GenBank/DDBJ databases">
        <title>Nocardioides seae sp. nov., a bacterium isolated from a soil.</title>
        <authorList>
            <person name="Wang X."/>
        </authorList>
    </citation>
    <scope>NUCLEOTIDE SEQUENCE [LARGE SCALE GENOMIC DNA]</scope>
    <source>
        <strain evidence="1 2">YZH12</strain>
    </source>
</reference>
<gene>
    <name evidence="1" type="ORF">RDV89_08010</name>
</gene>
<dbReference type="RefSeq" id="WP_315732435.1">
    <property type="nucleotide sequence ID" value="NZ_JAVYII010000003.1"/>
</dbReference>
<proteinExistence type="predicted"/>
<protein>
    <submittedName>
        <fullName evidence="1">Uncharacterized protein</fullName>
    </submittedName>
</protein>
<keyword evidence="2" id="KW-1185">Reference proteome</keyword>
<organism evidence="1 2">
    <name type="scientific">Nocardioides imazamoxiresistens</name>
    <dbReference type="NCBI Taxonomy" id="3231893"/>
    <lineage>
        <taxon>Bacteria</taxon>
        <taxon>Bacillati</taxon>
        <taxon>Actinomycetota</taxon>
        <taxon>Actinomycetes</taxon>
        <taxon>Propionibacteriales</taxon>
        <taxon>Nocardioidaceae</taxon>
        <taxon>Nocardioides</taxon>
    </lineage>
</organism>